<organism evidence="1 2">
    <name type="scientific">Scyliorhinus torazame</name>
    <name type="common">Cloudy catshark</name>
    <name type="synonym">Catulus torazame</name>
    <dbReference type="NCBI Taxonomy" id="75743"/>
    <lineage>
        <taxon>Eukaryota</taxon>
        <taxon>Metazoa</taxon>
        <taxon>Chordata</taxon>
        <taxon>Craniata</taxon>
        <taxon>Vertebrata</taxon>
        <taxon>Chondrichthyes</taxon>
        <taxon>Elasmobranchii</taxon>
        <taxon>Galeomorphii</taxon>
        <taxon>Galeoidea</taxon>
        <taxon>Carcharhiniformes</taxon>
        <taxon>Scyliorhinidae</taxon>
        <taxon>Scyliorhinus</taxon>
    </lineage>
</organism>
<dbReference type="InterPro" id="IPR051567">
    <property type="entry name" value="Unconventional_Myosin_ATPase"/>
</dbReference>
<dbReference type="Proteomes" id="UP000288216">
    <property type="component" value="Unassembled WGS sequence"/>
</dbReference>
<dbReference type="PANTHER" id="PTHR22692">
    <property type="entry name" value="MYOSIN VII, XV"/>
    <property type="match status" value="1"/>
</dbReference>
<comment type="caution">
    <text evidence="1">The sequence shown here is derived from an EMBL/GenBank/DDBJ whole genome shotgun (WGS) entry which is preliminary data.</text>
</comment>
<gene>
    <name evidence="1" type="ORF">scyTo_0013713</name>
</gene>
<dbReference type="AlphaFoldDB" id="A0A401P330"/>
<evidence type="ECO:0000313" key="1">
    <source>
        <dbReference type="EMBL" id="GCB67513.1"/>
    </source>
</evidence>
<dbReference type="PANTHER" id="PTHR22692:SF21">
    <property type="entry name" value="MYOSIN XVA"/>
    <property type="match status" value="1"/>
</dbReference>
<dbReference type="OMA" id="LAQDHKH"/>
<sequence length="126" mass="14248">MREVVNVAHLDIPAELASLLQAAAALKENHSDCIIQIETPKVQSEEQLIMALDINNYPFSNFVRTNFKKHLFGMLTTPLDQALTQSEEDFKEEAVMVFKLVRFIGLTISKLCNVTTRYSGSIPEYD</sequence>
<reference evidence="1 2" key="1">
    <citation type="journal article" date="2018" name="Nat. Ecol. Evol.">
        <title>Shark genomes provide insights into elasmobranch evolution and the origin of vertebrates.</title>
        <authorList>
            <person name="Hara Y"/>
            <person name="Yamaguchi K"/>
            <person name="Onimaru K"/>
            <person name="Kadota M"/>
            <person name="Koyanagi M"/>
            <person name="Keeley SD"/>
            <person name="Tatsumi K"/>
            <person name="Tanaka K"/>
            <person name="Motone F"/>
            <person name="Kageyama Y"/>
            <person name="Nozu R"/>
            <person name="Adachi N"/>
            <person name="Nishimura O"/>
            <person name="Nakagawa R"/>
            <person name="Tanegashima C"/>
            <person name="Kiyatake I"/>
            <person name="Matsumoto R"/>
            <person name="Murakumo K"/>
            <person name="Nishida K"/>
            <person name="Terakita A"/>
            <person name="Kuratani S"/>
            <person name="Sato K"/>
            <person name="Hyodo S Kuraku.S."/>
        </authorList>
    </citation>
    <scope>NUCLEOTIDE SEQUENCE [LARGE SCALE GENOMIC DNA]</scope>
</reference>
<protein>
    <submittedName>
        <fullName evidence="1">Uncharacterized protein</fullName>
    </submittedName>
</protein>
<dbReference type="STRING" id="75743.A0A401P330"/>
<accession>A0A401P330</accession>
<dbReference type="OrthoDB" id="8182952at2759"/>
<evidence type="ECO:0000313" key="2">
    <source>
        <dbReference type="Proteomes" id="UP000288216"/>
    </source>
</evidence>
<proteinExistence type="predicted"/>
<keyword evidence="2" id="KW-1185">Reference proteome</keyword>
<dbReference type="EMBL" id="BFAA01007118">
    <property type="protein sequence ID" value="GCB67513.1"/>
    <property type="molecule type" value="Genomic_DNA"/>
</dbReference>
<name>A0A401P330_SCYTO</name>